<dbReference type="AlphaFoldDB" id="A0AAX2SHD3"/>
<dbReference type="GeneID" id="93232933"/>
<organism evidence="8 9">
    <name type="scientific">Kocuria rhizophila</name>
    <dbReference type="NCBI Taxonomy" id="72000"/>
    <lineage>
        <taxon>Bacteria</taxon>
        <taxon>Bacillati</taxon>
        <taxon>Actinomycetota</taxon>
        <taxon>Actinomycetes</taxon>
        <taxon>Micrococcales</taxon>
        <taxon>Micrococcaceae</taxon>
        <taxon>Kocuria</taxon>
    </lineage>
</organism>
<comment type="caution">
    <text evidence="8">The sequence shown here is derived from an EMBL/GenBank/DDBJ whole genome shotgun (WGS) entry which is preliminary data.</text>
</comment>
<dbReference type="InterPro" id="IPR010445">
    <property type="entry name" value="LapA_dom"/>
</dbReference>
<name>A0AAX2SHD3_KOCRH</name>
<keyword evidence="3 6" id="KW-1133">Transmembrane helix</keyword>
<keyword evidence="4 6" id="KW-0472">Membrane</keyword>
<feature type="region of interest" description="Disordered" evidence="5">
    <location>
        <begin position="1"/>
        <end position="99"/>
    </location>
</feature>
<feature type="compositionally biased region" description="Basic and acidic residues" evidence="5">
    <location>
        <begin position="1"/>
        <end position="10"/>
    </location>
</feature>
<evidence type="ECO:0000256" key="2">
    <source>
        <dbReference type="ARBA" id="ARBA00022692"/>
    </source>
</evidence>
<evidence type="ECO:0000256" key="1">
    <source>
        <dbReference type="ARBA" id="ARBA00022475"/>
    </source>
</evidence>
<dbReference type="RefSeq" id="WP_039101720.1">
    <property type="nucleotide sequence ID" value="NZ_CP108528.1"/>
</dbReference>
<dbReference type="Proteomes" id="UP000298017">
    <property type="component" value="Unassembled WGS sequence"/>
</dbReference>
<evidence type="ECO:0000256" key="5">
    <source>
        <dbReference type="SAM" id="MobiDB-lite"/>
    </source>
</evidence>
<evidence type="ECO:0000256" key="3">
    <source>
        <dbReference type="ARBA" id="ARBA00022989"/>
    </source>
</evidence>
<feature type="transmembrane region" description="Helical" evidence="6">
    <location>
        <begin position="118"/>
        <end position="137"/>
    </location>
</feature>
<feature type="compositionally biased region" description="Low complexity" evidence="5">
    <location>
        <begin position="56"/>
        <end position="82"/>
    </location>
</feature>
<keyword evidence="1" id="KW-1003">Cell membrane</keyword>
<dbReference type="EMBL" id="SPNK01000001">
    <property type="protein sequence ID" value="TFI03157.1"/>
    <property type="molecule type" value="Genomic_DNA"/>
</dbReference>
<evidence type="ECO:0000256" key="4">
    <source>
        <dbReference type="ARBA" id="ARBA00023136"/>
    </source>
</evidence>
<keyword evidence="9" id="KW-1185">Reference proteome</keyword>
<gene>
    <name evidence="8" type="ORF">E4P33_01160</name>
</gene>
<dbReference type="Pfam" id="PF06305">
    <property type="entry name" value="LapA_dom"/>
    <property type="match status" value="1"/>
</dbReference>
<dbReference type="GO" id="GO:0005886">
    <property type="term" value="C:plasma membrane"/>
    <property type="evidence" value="ECO:0007669"/>
    <property type="project" value="InterPro"/>
</dbReference>
<reference evidence="8 9" key="1">
    <citation type="submission" date="2019-03" db="EMBL/GenBank/DDBJ databases">
        <title>Genome Sequencing and Assembly of Various Microbes Isolated from Alder Root Nodule.</title>
        <authorList>
            <person name="Swanson E."/>
            <person name="Sevigny J.L."/>
            <person name="Pesce C."/>
            <person name="Davis I."/>
            <person name="Kleiner V."/>
            <person name="Tisa L."/>
        </authorList>
    </citation>
    <scope>NUCLEOTIDE SEQUENCE [LARGE SCALE GENOMIC DNA]</scope>
    <source>
        <strain evidence="8 9">4R-31</strain>
    </source>
</reference>
<evidence type="ECO:0000256" key="6">
    <source>
        <dbReference type="SAM" id="Phobius"/>
    </source>
</evidence>
<feature type="transmembrane region" description="Helical" evidence="6">
    <location>
        <begin position="157"/>
        <end position="181"/>
    </location>
</feature>
<sequence length="202" mass="20555">MSNTPHERSAAPRVTADDAAAVPAGGGPVPGGLPPQSPGPVRGDHADGALDQHAVTGSGAHQTGTAGAAPTGAGRAASPTGGTARGEETGTSEYAGTYDPVVDPALDTPAKRGVSGTVWAALIVGVVVLILLLVFIIQNNVATQFEFLAWSFSLPLGVAMLLSAIAGALIMALVGSVRMFTLSHRLRKLERERERIKHALQG</sequence>
<keyword evidence="2 6" id="KW-0812">Transmembrane</keyword>
<evidence type="ECO:0000259" key="7">
    <source>
        <dbReference type="Pfam" id="PF06305"/>
    </source>
</evidence>
<protein>
    <submittedName>
        <fullName evidence="8">DUF1049 domain-containing protein</fullName>
    </submittedName>
</protein>
<feature type="compositionally biased region" description="Low complexity" evidence="5">
    <location>
        <begin position="11"/>
        <end position="23"/>
    </location>
</feature>
<accession>A0AAX2SHD3</accession>
<feature type="domain" description="Lipopolysaccharide assembly protein A" evidence="7">
    <location>
        <begin position="138"/>
        <end position="197"/>
    </location>
</feature>
<proteinExistence type="predicted"/>
<evidence type="ECO:0000313" key="9">
    <source>
        <dbReference type="Proteomes" id="UP000298017"/>
    </source>
</evidence>
<evidence type="ECO:0000313" key="8">
    <source>
        <dbReference type="EMBL" id="TFI03157.1"/>
    </source>
</evidence>